<dbReference type="Pfam" id="PF07848">
    <property type="entry name" value="PaaX"/>
    <property type="match status" value="1"/>
</dbReference>
<dbReference type="Gene3D" id="3.30.70.2650">
    <property type="match status" value="1"/>
</dbReference>
<evidence type="ECO:0000259" key="3">
    <source>
        <dbReference type="Pfam" id="PF20803"/>
    </source>
</evidence>
<comment type="caution">
    <text evidence="4">The sequence shown here is derived from an EMBL/GenBank/DDBJ whole genome shotgun (WGS) entry which is preliminary data.</text>
</comment>
<keyword evidence="5" id="KW-1185">Reference proteome</keyword>
<proteinExistence type="predicted"/>
<dbReference type="PIRSF" id="PIRSF020623">
    <property type="entry name" value="PaaX"/>
    <property type="match status" value="1"/>
</dbReference>
<evidence type="ECO:0000259" key="2">
    <source>
        <dbReference type="Pfam" id="PF08223"/>
    </source>
</evidence>
<organism evidence="4 5">
    <name type="scientific">Amycolatopsis thermophila</name>
    <dbReference type="NCBI Taxonomy" id="206084"/>
    <lineage>
        <taxon>Bacteria</taxon>
        <taxon>Bacillati</taxon>
        <taxon>Actinomycetota</taxon>
        <taxon>Actinomycetes</taxon>
        <taxon>Pseudonocardiales</taxon>
        <taxon>Pseudonocardiaceae</taxon>
        <taxon>Amycolatopsis</taxon>
    </lineage>
</organism>
<evidence type="ECO:0000313" key="4">
    <source>
        <dbReference type="EMBL" id="MDQ0381289.1"/>
    </source>
</evidence>
<dbReference type="EMBL" id="JAUSUT010000001">
    <property type="protein sequence ID" value="MDQ0381289.1"/>
    <property type="molecule type" value="Genomic_DNA"/>
</dbReference>
<dbReference type="Gene3D" id="1.10.10.10">
    <property type="entry name" value="Winged helix-like DNA-binding domain superfamily/Winged helix DNA-binding domain"/>
    <property type="match status" value="1"/>
</dbReference>
<name>A0ABU0F137_9PSEU</name>
<reference evidence="4 5" key="1">
    <citation type="submission" date="2023-07" db="EMBL/GenBank/DDBJ databases">
        <title>Sequencing the genomes of 1000 actinobacteria strains.</title>
        <authorList>
            <person name="Klenk H.-P."/>
        </authorList>
    </citation>
    <scope>NUCLEOTIDE SEQUENCE [LARGE SCALE GENOMIC DNA]</scope>
    <source>
        <strain evidence="4 5">DSM 45805</strain>
    </source>
</reference>
<dbReference type="Pfam" id="PF08223">
    <property type="entry name" value="PaaX_C"/>
    <property type="match status" value="1"/>
</dbReference>
<dbReference type="Pfam" id="PF20803">
    <property type="entry name" value="PaaX_M"/>
    <property type="match status" value="1"/>
</dbReference>
<protein>
    <submittedName>
        <fullName evidence="4">Phenylacetic acid degradation operon negative regulatory protein</fullName>
    </submittedName>
</protein>
<dbReference type="InterPro" id="IPR036388">
    <property type="entry name" value="WH-like_DNA-bd_sf"/>
</dbReference>
<dbReference type="Gene3D" id="1.20.58.1460">
    <property type="match status" value="1"/>
</dbReference>
<feature type="domain" description="Transcriptional repressor PaaX-like central Cas2-like" evidence="3">
    <location>
        <begin position="99"/>
        <end position="179"/>
    </location>
</feature>
<dbReference type="InterPro" id="IPR013225">
    <property type="entry name" value="PaaX_C"/>
</dbReference>
<accession>A0ABU0F137</accession>
<dbReference type="PANTHER" id="PTHR30319">
    <property type="entry name" value="PHENYLACETIC ACID REGULATOR-RELATED TRANSCRIPTIONAL REPRESSOR"/>
    <property type="match status" value="1"/>
</dbReference>
<dbReference type="PANTHER" id="PTHR30319:SF1">
    <property type="entry name" value="TRANSCRIPTIONAL REPRESSOR PAAX"/>
    <property type="match status" value="1"/>
</dbReference>
<evidence type="ECO:0000313" key="5">
    <source>
        <dbReference type="Proteomes" id="UP001229651"/>
    </source>
</evidence>
<dbReference type="InterPro" id="IPR011965">
    <property type="entry name" value="PaaX_trns_reg"/>
</dbReference>
<feature type="domain" description="Transcriptional repressor PaaX-like N-terminal" evidence="1">
    <location>
        <begin position="14"/>
        <end position="81"/>
    </location>
</feature>
<gene>
    <name evidence="4" type="ORF">FB470_005283</name>
</gene>
<dbReference type="InterPro" id="IPR012906">
    <property type="entry name" value="PaaX-like_N"/>
</dbReference>
<dbReference type="RefSeq" id="WP_306995842.1">
    <property type="nucleotide sequence ID" value="NZ_JAUSUT010000001.1"/>
</dbReference>
<dbReference type="Proteomes" id="UP001229651">
    <property type="component" value="Unassembled WGS sequence"/>
</dbReference>
<evidence type="ECO:0000259" key="1">
    <source>
        <dbReference type="Pfam" id="PF07848"/>
    </source>
</evidence>
<dbReference type="InterPro" id="IPR048846">
    <property type="entry name" value="PaaX-like_central"/>
</dbReference>
<feature type="domain" description="Transcriptional repressor PaaX-like C-terminal" evidence="2">
    <location>
        <begin position="184"/>
        <end position="273"/>
    </location>
</feature>
<sequence>MPSDPEENGRAPKPRALIVTVYGLYAREAGGWMSVASLVRMLAQCGVDEPSVRSSIFRLKRRGLLTAAKVGGVAGYELSDTAREILDEGDRRIFERRRASADEGWLMVVFSVPESERDKRHQLRSRLAWLGFGTVSAGVWIAPAHLLDETREVLARQGLQSYVDLFRADHAGFGATAERVRAWWDLDRLHELYDSFLDRHGPVLAGYRRRRRLDGARAFADYVSALTDWRRLPYLEPGLPLEVLPRDWIGIRAADTFFELRRRLAGPAHDYVESLRAESGAA</sequence>